<dbReference type="AlphaFoldDB" id="A0A8T3BA32"/>
<organism evidence="13 14">
    <name type="scientific">Dendrobium nobile</name>
    <name type="common">Orchid</name>
    <dbReference type="NCBI Taxonomy" id="94219"/>
    <lineage>
        <taxon>Eukaryota</taxon>
        <taxon>Viridiplantae</taxon>
        <taxon>Streptophyta</taxon>
        <taxon>Embryophyta</taxon>
        <taxon>Tracheophyta</taxon>
        <taxon>Spermatophyta</taxon>
        <taxon>Magnoliopsida</taxon>
        <taxon>Liliopsida</taxon>
        <taxon>Asparagales</taxon>
        <taxon>Orchidaceae</taxon>
        <taxon>Epidendroideae</taxon>
        <taxon>Malaxideae</taxon>
        <taxon>Dendrobiinae</taxon>
        <taxon>Dendrobium</taxon>
    </lineage>
</organism>
<dbReference type="InterPro" id="IPR053952">
    <property type="entry name" value="K_trans_C"/>
</dbReference>
<evidence type="ECO:0000259" key="11">
    <source>
        <dbReference type="Pfam" id="PF02705"/>
    </source>
</evidence>
<feature type="domain" description="K+ potassium transporter integral membrane" evidence="11">
    <location>
        <begin position="54"/>
        <end position="537"/>
    </location>
</feature>
<feature type="transmembrane region" description="Helical" evidence="10">
    <location>
        <begin position="473"/>
        <end position="493"/>
    </location>
</feature>
<evidence type="ECO:0000259" key="12">
    <source>
        <dbReference type="Pfam" id="PF22776"/>
    </source>
</evidence>
<evidence type="ECO:0000256" key="2">
    <source>
        <dbReference type="ARBA" id="ARBA00008440"/>
    </source>
</evidence>
<feature type="transmembrane region" description="Helical" evidence="10">
    <location>
        <begin position="240"/>
        <end position="264"/>
    </location>
</feature>
<dbReference type="EMBL" id="JAGYWB010000010">
    <property type="protein sequence ID" value="KAI0507724.1"/>
    <property type="molecule type" value="Genomic_DNA"/>
</dbReference>
<evidence type="ECO:0000256" key="10">
    <source>
        <dbReference type="RuleBase" id="RU321113"/>
    </source>
</evidence>
<feature type="transmembrane region" description="Helical" evidence="10">
    <location>
        <begin position="53"/>
        <end position="74"/>
    </location>
</feature>
<gene>
    <name evidence="13" type="ORF">KFK09_013852</name>
</gene>
<evidence type="ECO:0000256" key="6">
    <source>
        <dbReference type="ARBA" id="ARBA00022958"/>
    </source>
</evidence>
<comment type="caution">
    <text evidence="10">Lacks conserved residue(s) required for the propagation of feature annotation.</text>
</comment>
<keyword evidence="8 10" id="KW-0406">Ion transport</keyword>
<evidence type="ECO:0000256" key="9">
    <source>
        <dbReference type="ARBA" id="ARBA00023136"/>
    </source>
</evidence>
<evidence type="ECO:0000313" key="13">
    <source>
        <dbReference type="EMBL" id="KAI0507724.1"/>
    </source>
</evidence>
<keyword evidence="6 10" id="KW-0630">Potassium</keyword>
<sequence length="725" mass="80844">MSTSTSEPSNCLPAALDMEVGIPRLGLLSNGITPAGRRSTGCGEVWRWRDFILAYKTLGVVFGGLVTSPLYVYPSMNLNSPTEEDYLGIYSIMFWTLTLIGVFKYVFIALNADDNGEGGTFALYSLLCRHINIGNLPSRNVNSSTGVLCSNRSMTSETRSKLGKFLEESITAQRILLFIAMLGMCMLIGDGILTPAISVLSAIDGLRGPFPSVSKSAVEAISAVVLLALFLLQKHGTARVSFLFSPIMGTWTLTTPIIGVYSFLRFYPSIFKAVSPHYIVHFFLRNKRKGWELLGGTVLCITGAEAMFADLGHFNKRSIQMACLLTIYPSLVLTYAGQTAYLIKHPDDHNDGFYKFVPHPVYWPMFVIATLAAIVASQSLISATFSVIKQSVTLDYFPRVKVVHTSKHKEGEVYSPETNYVLMVLCILVILGFGDGKDIGNAFGVVVILVMFITTLLLTLVMIIIWRAPVALAMLYFVPFFIIEGVYVSAVLTKIPKGGWFPFLVSIVLAFVMFVWYHGRQRKLEYEMRNKISVDSFNRLLSSLEIQRAPGLCFFYSNIQDGLTPLLGHYVRNMRSLHKVTILTTFRYLLVSKVDPNERIIIRNLGIEGLYGCVIQYGYADSLNVEGENYISQVTNSMREHIRYNFDGLSPTSLEEEISQLEKAEEEGVVHVRGKTRFHIGVQTSFSDKILLGFYEFLHGNCRSALPALGVPLQQRMIIGMVYNT</sequence>
<feature type="transmembrane region" description="Helical" evidence="10">
    <location>
        <begin position="442"/>
        <end position="466"/>
    </location>
</feature>
<feature type="transmembrane region" description="Helical" evidence="10">
    <location>
        <begin position="86"/>
        <end position="107"/>
    </location>
</feature>
<dbReference type="PANTHER" id="PTHR30540:SF13">
    <property type="entry name" value="POTASSIUM TRANSPORTER 17-RELATED"/>
    <property type="match status" value="1"/>
</dbReference>
<evidence type="ECO:0000256" key="5">
    <source>
        <dbReference type="ARBA" id="ARBA00022692"/>
    </source>
</evidence>
<keyword evidence="3" id="KW-0813">Transport</keyword>
<evidence type="ECO:0000256" key="1">
    <source>
        <dbReference type="ARBA" id="ARBA00004141"/>
    </source>
</evidence>
<keyword evidence="5 10" id="KW-0812">Transmembrane</keyword>
<evidence type="ECO:0000313" key="14">
    <source>
        <dbReference type="Proteomes" id="UP000829196"/>
    </source>
</evidence>
<evidence type="ECO:0000256" key="4">
    <source>
        <dbReference type="ARBA" id="ARBA00022538"/>
    </source>
</evidence>
<dbReference type="InterPro" id="IPR053951">
    <property type="entry name" value="K_trans_N"/>
</dbReference>
<feature type="transmembrane region" description="Helical" evidence="10">
    <location>
        <begin position="321"/>
        <end position="341"/>
    </location>
</feature>
<name>A0A8T3BA32_DENNO</name>
<comment type="caution">
    <text evidence="13">The sequence shown here is derived from an EMBL/GenBank/DDBJ whole genome shotgun (WGS) entry which is preliminary data.</text>
</comment>
<dbReference type="InterPro" id="IPR003855">
    <property type="entry name" value="K+_transporter"/>
</dbReference>
<keyword evidence="9 10" id="KW-0472">Membrane</keyword>
<feature type="transmembrane region" description="Helical" evidence="10">
    <location>
        <begin position="499"/>
        <end position="519"/>
    </location>
</feature>
<evidence type="ECO:0000256" key="8">
    <source>
        <dbReference type="ARBA" id="ARBA00023065"/>
    </source>
</evidence>
<comment type="function">
    <text evidence="10">Potassium transporter.</text>
</comment>
<keyword evidence="7 10" id="KW-1133">Transmembrane helix</keyword>
<feature type="domain" description="K+ potassium transporter C-terminal" evidence="12">
    <location>
        <begin position="550"/>
        <end position="723"/>
    </location>
</feature>
<dbReference type="GO" id="GO:0015079">
    <property type="term" value="F:potassium ion transmembrane transporter activity"/>
    <property type="evidence" value="ECO:0007669"/>
    <property type="project" value="UniProtKB-UniRule"/>
</dbReference>
<dbReference type="Pfam" id="PF22776">
    <property type="entry name" value="K_trans_C"/>
    <property type="match status" value="1"/>
</dbReference>
<comment type="subcellular location">
    <subcellularLocation>
        <location evidence="1 10">Membrane</location>
        <topology evidence="1 10">Multi-pass membrane protein</topology>
    </subcellularLocation>
</comment>
<comment type="similarity">
    <text evidence="2 10">Belongs to the HAK/KUP transporter (TC 2.A.72.3) family.</text>
</comment>
<dbReference type="GO" id="GO:0016020">
    <property type="term" value="C:membrane"/>
    <property type="evidence" value="ECO:0007669"/>
    <property type="project" value="UniProtKB-SubCell"/>
</dbReference>
<evidence type="ECO:0000256" key="3">
    <source>
        <dbReference type="ARBA" id="ARBA00022448"/>
    </source>
</evidence>
<proteinExistence type="inferred from homology"/>
<dbReference type="Proteomes" id="UP000829196">
    <property type="component" value="Unassembled WGS sequence"/>
</dbReference>
<protein>
    <recommendedName>
        <fullName evidence="10">Potassium transporter</fullName>
    </recommendedName>
</protein>
<accession>A0A8T3BA32</accession>
<dbReference type="OrthoDB" id="504708at2759"/>
<keyword evidence="14" id="KW-1185">Reference proteome</keyword>
<feature type="transmembrane region" description="Helical" evidence="10">
    <location>
        <begin position="361"/>
        <end position="381"/>
    </location>
</feature>
<reference evidence="13" key="1">
    <citation type="journal article" date="2022" name="Front. Genet.">
        <title>Chromosome-Scale Assembly of the Dendrobium nobile Genome Provides Insights Into the Molecular Mechanism of the Biosynthesis of the Medicinal Active Ingredient of Dendrobium.</title>
        <authorList>
            <person name="Xu Q."/>
            <person name="Niu S.-C."/>
            <person name="Li K.-L."/>
            <person name="Zheng P.-J."/>
            <person name="Zhang X.-J."/>
            <person name="Jia Y."/>
            <person name="Liu Y."/>
            <person name="Niu Y.-X."/>
            <person name="Yu L.-H."/>
            <person name="Chen D.-F."/>
            <person name="Zhang G.-Q."/>
        </authorList>
    </citation>
    <scope>NUCLEOTIDE SEQUENCE</scope>
    <source>
        <tissue evidence="13">Leaf</tissue>
    </source>
</reference>
<evidence type="ECO:0000256" key="7">
    <source>
        <dbReference type="ARBA" id="ARBA00022989"/>
    </source>
</evidence>
<dbReference type="Pfam" id="PF02705">
    <property type="entry name" value="K_trans"/>
    <property type="match status" value="1"/>
</dbReference>
<feature type="transmembrane region" description="Helical" evidence="10">
    <location>
        <begin position="175"/>
        <end position="197"/>
    </location>
</feature>
<dbReference type="PANTHER" id="PTHR30540">
    <property type="entry name" value="OSMOTIC STRESS POTASSIUM TRANSPORTER"/>
    <property type="match status" value="1"/>
</dbReference>
<dbReference type="NCBIfam" id="TIGR00794">
    <property type="entry name" value="kup"/>
    <property type="match status" value="1"/>
</dbReference>
<keyword evidence="4 10" id="KW-0633">Potassium transport</keyword>